<name>A0AAE4ZAW9_9BACT</name>
<evidence type="ECO:0000313" key="3">
    <source>
        <dbReference type="Proteomes" id="UP000702544"/>
    </source>
</evidence>
<evidence type="ECO:0000313" key="2">
    <source>
        <dbReference type="EMBL" id="NIR75787.1"/>
    </source>
</evidence>
<dbReference type="SUPFAM" id="SSF81442">
    <property type="entry name" value="Cytochrome c oxidase subunit I-like"/>
    <property type="match status" value="1"/>
</dbReference>
<accession>A0AAE4ZAW9</accession>
<dbReference type="InterPro" id="IPR036927">
    <property type="entry name" value="Cyt_c_oxase-like_su1_sf"/>
</dbReference>
<organism evidence="2 3">
    <name type="scientific">Candidatus Kutchimonas denitrificans</name>
    <dbReference type="NCBI Taxonomy" id="3056748"/>
    <lineage>
        <taxon>Bacteria</taxon>
        <taxon>Pseudomonadati</taxon>
        <taxon>Gemmatimonadota</taxon>
        <taxon>Gemmatimonadia</taxon>
        <taxon>Candidatus Palauibacterales</taxon>
        <taxon>Candidatus Palauibacteraceae</taxon>
        <taxon>Candidatus Kutchimonas</taxon>
    </lineage>
</organism>
<sequence>MPRLSRWFVRAALLHMTVGFIIGALLLVDKGLNLESGAWRTLPAHVEMLVLGWIVQLTMGVAFWILPRFPEGPKRGNVAAAWLAFVALNAGVLSVVAGTTLGPMPGYVLAGRSAEAIAAAAFVVHAWPRVKPFDVGNTGG</sequence>
<reference evidence="2 3" key="1">
    <citation type="submission" date="2020-01" db="EMBL/GenBank/DDBJ databases">
        <title>Genomes assembled from Gulf of Kutch pelagic sediment metagenomes.</title>
        <authorList>
            <person name="Chandrashekar M."/>
            <person name="Mahajan M.S."/>
            <person name="Dave K.J."/>
            <person name="Vatsa P."/>
            <person name="Nathani N.M."/>
        </authorList>
    </citation>
    <scope>NUCLEOTIDE SEQUENCE [LARGE SCALE GENOMIC DNA]</scope>
    <source>
        <strain evidence="2">KS3-K002</strain>
    </source>
</reference>
<dbReference type="AlphaFoldDB" id="A0AAE4ZAW9"/>
<dbReference type="EMBL" id="JAACAK010000096">
    <property type="protein sequence ID" value="NIR75787.1"/>
    <property type="molecule type" value="Genomic_DNA"/>
</dbReference>
<keyword evidence="1" id="KW-0812">Transmembrane</keyword>
<comment type="caution">
    <text evidence="2">The sequence shown here is derived from an EMBL/GenBank/DDBJ whole genome shotgun (WGS) entry which is preliminary data.</text>
</comment>
<proteinExistence type="predicted"/>
<feature type="transmembrane region" description="Helical" evidence="1">
    <location>
        <begin position="78"/>
        <end position="101"/>
    </location>
</feature>
<gene>
    <name evidence="2" type="ORF">GWO12_11860</name>
</gene>
<feature type="transmembrane region" description="Helical" evidence="1">
    <location>
        <begin position="48"/>
        <end position="66"/>
    </location>
</feature>
<evidence type="ECO:0000256" key="1">
    <source>
        <dbReference type="SAM" id="Phobius"/>
    </source>
</evidence>
<protein>
    <submittedName>
        <fullName evidence="2">Uncharacterized protein</fullName>
    </submittedName>
</protein>
<feature type="transmembrane region" description="Helical" evidence="1">
    <location>
        <begin position="7"/>
        <end position="28"/>
    </location>
</feature>
<dbReference type="Proteomes" id="UP000702544">
    <property type="component" value="Unassembled WGS sequence"/>
</dbReference>
<keyword evidence="1" id="KW-0472">Membrane</keyword>
<keyword evidence="1" id="KW-1133">Transmembrane helix</keyword>
<dbReference type="Gene3D" id="1.20.210.10">
    <property type="entry name" value="Cytochrome c oxidase-like, subunit I domain"/>
    <property type="match status" value="1"/>
</dbReference>